<proteinExistence type="predicted"/>
<organism evidence="4 5">
    <name type="scientific">Culter alburnus</name>
    <name type="common">Topmouth culter</name>
    <dbReference type="NCBI Taxonomy" id="194366"/>
    <lineage>
        <taxon>Eukaryota</taxon>
        <taxon>Metazoa</taxon>
        <taxon>Chordata</taxon>
        <taxon>Craniata</taxon>
        <taxon>Vertebrata</taxon>
        <taxon>Euteleostomi</taxon>
        <taxon>Actinopterygii</taxon>
        <taxon>Neopterygii</taxon>
        <taxon>Teleostei</taxon>
        <taxon>Ostariophysi</taxon>
        <taxon>Cypriniformes</taxon>
        <taxon>Xenocyprididae</taxon>
        <taxon>Xenocypridinae</taxon>
        <taxon>Culter</taxon>
    </lineage>
</organism>
<dbReference type="PROSITE" id="PS51031">
    <property type="entry name" value="BESS"/>
    <property type="match status" value="1"/>
</dbReference>
<feature type="domain" description="BESS" evidence="3">
    <location>
        <begin position="100"/>
        <end position="139"/>
    </location>
</feature>
<evidence type="ECO:0000313" key="4">
    <source>
        <dbReference type="EMBL" id="KAK9976564.1"/>
    </source>
</evidence>
<comment type="caution">
    <text evidence="4">The sequence shown here is derived from an EMBL/GenBank/DDBJ whole genome shotgun (WGS) entry which is preliminary data.</text>
</comment>
<evidence type="ECO:0000256" key="2">
    <source>
        <dbReference type="SAM" id="MobiDB-lite"/>
    </source>
</evidence>
<keyword evidence="5" id="KW-1185">Reference proteome</keyword>
<dbReference type="Proteomes" id="UP001479290">
    <property type="component" value="Unassembled WGS sequence"/>
</dbReference>
<dbReference type="GO" id="GO:0005634">
    <property type="term" value="C:nucleus"/>
    <property type="evidence" value="ECO:0007669"/>
    <property type="project" value="UniProtKB-SubCell"/>
</dbReference>
<feature type="compositionally biased region" description="Low complexity" evidence="2">
    <location>
        <begin position="48"/>
        <end position="63"/>
    </location>
</feature>
<comment type="subcellular location">
    <subcellularLocation>
        <location evidence="1">Nucleus</location>
    </subcellularLocation>
</comment>
<protein>
    <recommendedName>
        <fullName evidence="3">BESS domain-containing protein</fullName>
    </recommendedName>
</protein>
<evidence type="ECO:0000256" key="1">
    <source>
        <dbReference type="PROSITE-ProRule" id="PRU00371"/>
    </source>
</evidence>
<evidence type="ECO:0000259" key="3">
    <source>
        <dbReference type="PROSITE" id="PS51031"/>
    </source>
</evidence>
<keyword evidence="1" id="KW-0539">Nucleus</keyword>
<evidence type="ECO:0000313" key="5">
    <source>
        <dbReference type="Proteomes" id="UP001479290"/>
    </source>
</evidence>
<name>A0AAW2AVE9_CULAL</name>
<dbReference type="AlphaFoldDB" id="A0AAW2AVE9"/>
<reference evidence="4 5" key="1">
    <citation type="submission" date="2024-05" db="EMBL/GenBank/DDBJ databases">
        <title>A high-quality chromosomal-level genome assembly of Topmouth culter (Culter alburnus).</title>
        <authorList>
            <person name="Zhao H."/>
        </authorList>
    </citation>
    <scope>NUCLEOTIDE SEQUENCE [LARGE SCALE GENOMIC DNA]</scope>
    <source>
        <strain evidence="4">CATC2023</strain>
        <tissue evidence="4">Muscle</tissue>
    </source>
</reference>
<gene>
    <name evidence="4" type="ORF">ABG768_021769</name>
</gene>
<dbReference type="EMBL" id="JAWDJR010000004">
    <property type="protein sequence ID" value="KAK9976564.1"/>
    <property type="molecule type" value="Genomic_DNA"/>
</dbReference>
<accession>A0AAW2AVE9</accession>
<dbReference type="InterPro" id="IPR004210">
    <property type="entry name" value="BESS_motif"/>
</dbReference>
<feature type="region of interest" description="Disordered" evidence="2">
    <location>
        <begin position="1"/>
        <end position="78"/>
    </location>
</feature>
<dbReference type="GO" id="GO:0003677">
    <property type="term" value="F:DNA binding"/>
    <property type="evidence" value="ECO:0007669"/>
    <property type="project" value="InterPro"/>
</dbReference>
<sequence>MESRDGDEQTTGYDRPDQAEAAAGLSETGEPADFLEGSEPGSPPPEPAAASPAQAGPLSAAAAVPTVPPMWRRRTPREEPINFEKELLASLRNRPQPSLCSEDEHFLLSLLPSLQKLQPQMEEFVKFQIHELIYESSNVLLNLETLEPTEKFFFLNYMRQQSLQGMKQTLSPFSSFICVPHYSIIPIKEI</sequence>